<feature type="compositionally biased region" description="Basic residues" evidence="1">
    <location>
        <begin position="44"/>
        <end position="57"/>
    </location>
</feature>
<dbReference type="EMBL" id="GDJX01005601">
    <property type="protein sequence ID" value="JAT62335.1"/>
    <property type="molecule type" value="Transcribed_RNA"/>
</dbReference>
<gene>
    <name evidence="2" type="ORF">g.93817</name>
</gene>
<evidence type="ECO:0000313" key="2">
    <source>
        <dbReference type="EMBL" id="JAT62335.1"/>
    </source>
</evidence>
<accession>A0A1D1Z616</accession>
<feature type="compositionally biased region" description="Polar residues" evidence="1">
    <location>
        <begin position="28"/>
        <end position="41"/>
    </location>
</feature>
<evidence type="ECO:0000256" key="1">
    <source>
        <dbReference type="SAM" id="MobiDB-lite"/>
    </source>
</evidence>
<organism evidence="2">
    <name type="scientific">Anthurium amnicola</name>
    <dbReference type="NCBI Taxonomy" id="1678845"/>
    <lineage>
        <taxon>Eukaryota</taxon>
        <taxon>Viridiplantae</taxon>
        <taxon>Streptophyta</taxon>
        <taxon>Embryophyta</taxon>
        <taxon>Tracheophyta</taxon>
        <taxon>Spermatophyta</taxon>
        <taxon>Magnoliopsida</taxon>
        <taxon>Liliopsida</taxon>
        <taxon>Araceae</taxon>
        <taxon>Pothoideae</taxon>
        <taxon>Potheae</taxon>
        <taxon>Anthurium</taxon>
    </lineage>
</organism>
<sequence>AASYSPLSWAASQFGKEDEERAPPPSEFATSPSAQKETNPIESRRRHPRLLPRLRRGHPHLLPPSICLFLPRHPIVVTIEYCALPSKPTHRRLQRLAQRRQGRTGPAPAAATPDDDEEETTISITTTTSRFLPVPDPVRPGAAPRRDLAHPARPGVQRHLTVRGVPAGARRRAAPEEAAPGVGVDRAGVPGANRVGEAADDRGGGDLPRRLGPAHGQPHLRAAGGPHTVPGRLPGLAGVPAAPAGEQGGPVQGLGRRERRRDAHVPVHAERGGGGGGGAGAARALLDGGGSGGAVRVGGVRGPGGGGRRPRLPLGVAGHQHGLGCAAPRRCHVRPRLPQWRRQPRRSSGGGPLRPVQGPACAAQRPALGPPTPQAPLLELPIPSRCVHPSLVVPSCLFASGIPIAQA</sequence>
<feature type="non-terminal residue" evidence="2">
    <location>
        <position position="1"/>
    </location>
</feature>
<reference evidence="2" key="1">
    <citation type="submission" date="2015-07" db="EMBL/GenBank/DDBJ databases">
        <title>Transcriptome Assembly of Anthurium amnicola.</title>
        <authorList>
            <person name="Suzuki J."/>
        </authorList>
    </citation>
    <scope>NUCLEOTIDE SEQUENCE</scope>
</reference>
<feature type="compositionally biased region" description="Low complexity" evidence="1">
    <location>
        <begin position="229"/>
        <end position="245"/>
    </location>
</feature>
<proteinExistence type="predicted"/>
<dbReference type="AlphaFoldDB" id="A0A1D1Z616"/>
<protein>
    <submittedName>
        <fullName evidence="2">Uncharacterized protein</fullName>
    </submittedName>
</protein>
<feature type="region of interest" description="Disordered" evidence="1">
    <location>
        <begin position="1"/>
        <end position="57"/>
    </location>
</feature>
<name>A0A1D1Z616_9ARAE</name>
<feature type="region of interest" description="Disordered" evidence="1">
    <location>
        <begin position="338"/>
        <end position="375"/>
    </location>
</feature>
<feature type="compositionally biased region" description="Basic and acidic residues" evidence="1">
    <location>
        <begin position="197"/>
        <end position="209"/>
    </location>
</feature>
<feature type="region of interest" description="Disordered" evidence="1">
    <location>
        <begin position="166"/>
        <end position="262"/>
    </location>
</feature>
<feature type="region of interest" description="Disordered" evidence="1">
    <location>
        <begin position="96"/>
        <end position="120"/>
    </location>
</feature>